<evidence type="ECO:0000313" key="2">
    <source>
        <dbReference type="Proteomes" id="UP000662185"/>
    </source>
</evidence>
<dbReference type="Proteomes" id="UP000662185">
    <property type="component" value="Unassembled WGS sequence"/>
</dbReference>
<sequence>MHFHRAIVKNYEKRFGAKFLRLLKPSPQKEAWVGFDQGWTKSGVKTRYGQNLSRRKVL</sequence>
<dbReference type="RefSeq" id="WP_190564974.1">
    <property type="nucleotide sequence ID" value="NZ_JACJQU010000033.1"/>
</dbReference>
<accession>A0A927A232</accession>
<proteinExistence type="predicted"/>
<dbReference type="EMBL" id="JACJQU010000033">
    <property type="protein sequence ID" value="MBD2296857.1"/>
    <property type="molecule type" value="Genomic_DNA"/>
</dbReference>
<organism evidence="1 2">
    <name type="scientific">Anabaena sphaerica FACHB-251</name>
    <dbReference type="NCBI Taxonomy" id="2692883"/>
    <lineage>
        <taxon>Bacteria</taxon>
        <taxon>Bacillati</taxon>
        <taxon>Cyanobacteriota</taxon>
        <taxon>Cyanophyceae</taxon>
        <taxon>Nostocales</taxon>
        <taxon>Nostocaceae</taxon>
        <taxon>Anabaena</taxon>
    </lineage>
</organism>
<name>A0A927A232_9NOST</name>
<reference evidence="2" key="1">
    <citation type="journal article" date="2020" name="ISME J.">
        <title>Comparative genomics reveals insights into cyanobacterial evolution and habitat adaptation.</title>
        <authorList>
            <person name="Chen M.Y."/>
            <person name="Teng W.K."/>
            <person name="Zhao L."/>
            <person name="Hu C.X."/>
            <person name="Zhou Y.K."/>
            <person name="Han B.P."/>
            <person name="Song L.R."/>
            <person name="Shu W.S."/>
        </authorList>
    </citation>
    <scope>NUCLEOTIDE SEQUENCE [LARGE SCALE GENOMIC DNA]</scope>
    <source>
        <strain evidence="2">FACHB-251</strain>
    </source>
</reference>
<evidence type="ECO:0000313" key="1">
    <source>
        <dbReference type="EMBL" id="MBD2296857.1"/>
    </source>
</evidence>
<comment type="caution">
    <text evidence="1">The sequence shown here is derived from an EMBL/GenBank/DDBJ whole genome shotgun (WGS) entry which is preliminary data.</text>
</comment>
<gene>
    <name evidence="1" type="ORF">H6G06_26120</name>
</gene>
<keyword evidence="2" id="KW-1185">Reference proteome</keyword>
<protein>
    <submittedName>
        <fullName evidence="1">Uncharacterized protein</fullName>
    </submittedName>
</protein>
<dbReference type="AlphaFoldDB" id="A0A927A232"/>